<dbReference type="Gene3D" id="3.30.559.30">
    <property type="entry name" value="Nonribosomal peptide synthetase, condensation domain"/>
    <property type="match status" value="1"/>
</dbReference>
<feature type="non-terminal residue" evidence="2">
    <location>
        <position position="1"/>
    </location>
</feature>
<dbReference type="Pfam" id="PF00668">
    <property type="entry name" value="Condensation"/>
    <property type="match status" value="1"/>
</dbReference>
<dbReference type="GO" id="GO:0043041">
    <property type="term" value="P:amino acid activation for nonribosomal peptide biosynthetic process"/>
    <property type="evidence" value="ECO:0007669"/>
    <property type="project" value="TreeGrafter"/>
</dbReference>
<dbReference type="PANTHER" id="PTHR45527">
    <property type="entry name" value="NONRIBOSOMAL PEPTIDE SYNTHETASE"/>
    <property type="match status" value="1"/>
</dbReference>
<evidence type="ECO:0000313" key="2">
    <source>
        <dbReference type="EMBL" id="MBT0964314.1"/>
    </source>
</evidence>
<dbReference type="GO" id="GO:0005829">
    <property type="term" value="C:cytosol"/>
    <property type="evidence" value="ECO:0007669"/>
    <property type="project" value="TreeGrafter"/>
</dbReference>
<dbReference type="Proteomes" id="UP000694660">
    <property type="component" value="Unassembled WGS sequence"/>
</dbReference>
<dbReference type="GO" id="GO:0031177">
    <property type="term" value="F:phosphopantetheine binding"/>
    <property type="evidence" value="ECO:0007669"/>
    <property type="project" value="TreeGrafter"/>
</dbReference>
<evidence type="ECO:0000259" key="1">
    <source>
        <dbReference type="Pfam" id="PF00668"/>
    </source>
</evidence>
<dbReference type="Gene3D" id="3.30.559.10">
    <property type="entry name" value="Chloramphenicol acetyltransferase-like domain"/>
    <property type="match status" value="1"/>
</dbReference>
<organism evidence="2 3">
    <name type="scientific">Denitromonas iodatirespirans</name>
    <dbReference type="NCBI Taxonomy" id="2795389"/>
    <lineage>
        <taxon>Bacteria</taxon>
        <taxon>Pseudomonadati</taxon>
        <taxon>Pseudomonadota</taxon>
        <taxon>Betaproteobacteria</taxon>
        <taxon>Rhodocyclales</taxon>
        <taxon>Zoogloeaceae</taxon>
        <taxon>Denitromonas</taxon>
    </lineage>
</organism>
<protein>
    <recommendedName>
        <fullName evidence="1">Condensation domain-containing protein</fullName>
    </recommendedName>
</protein>
<dbReference type="RefSeq" id="WP_214364207.1">
    <property type="nucleotide sequence ID" value="NZ_JAEKFT010000148.1"/>
</dbReference>
<feature type="domain" description="Condensation" evidence="1">
    <location>
        <begin position="3"/>
        <end position="87"/>
    </location>
</feature>
<feature type="non-terminal residue" evidence="2">
    <location>
        <position position="124"/>
    </location>
</feature>
<sequence length="124" mass="14027">ELSLSGLELSALETEHRTAQFDLTLTLQPTQEGIVGSLEYATVLFDPATVARFIGYWTRLLEAMVEAPADTQVGQLQILDDQERHQVLIGWNETRQAYDRDATMHALFETQVQRHPEAIALVFE</sequence>
<dbReference type="AlphaFoldDB" id="A0A944HAH8"/>
<proteinExistence type="predicted"/>
<name>A0A944HAH8_DENI1</name>
<dbReference type="EMBL" id="JAEKFT010000148">
    <property type="protein sequence ID" value="MBT0964314.1"/>
    <property type="molecule type" value="Genomic_DNA"/>
</dbReference>
<dbReference type="GO" id="GO:0044550">
    <property type="term" value="P:secondary metabolite biosynthetic process"/>
    <property type="evidence" value="ECO:0007669"/>
    <property type="project" value="TreeGrafter"/>
</dbReference>
<evidence type="ECO:0000313" key="3">
    <source>
        <dbReference type="Proteomes" id="UP000694660"/>
    </source>
</evidence>
<accession>A0A944HAH8</accession>
<comment type="caution">
    <text evidence="2">The sequence shown here is derived from an EMBL/GenBank/DDBJ whole genome shotgun (WGS) entry which is preliminary data.</text>
</comment>
<dbReference type="PANTHER" id="PTHR45527:SF14">
    <property type="entry name" value="PLIPASTATIN SYNTHASE SUBUNIT B"/>
    <property type="match status" value="1"/>
</dbReference>
<dbReference type="InterPro" id="IPR001242">
    <property type="entry name" value="Condensation_dom"/>
</dbReference>
<dbReference type="GO" id="GO:0003824">
    <property type="term" value="F:catalytic activity"/>
    <property type="evidence" value="ECO:0007669"/>
    <property type="project" value="InterPro"/>
</dbReference>
<keyword evidence="3" id="KW-1185">Reference proteome</keyword>
<dbReference type="InterPro" id="IPR023213">
    <property type="entry name" value="CAT-like_dom_sf"/>
</dbReference>
<gene>
    <name evidence="2" type="ORF">I8J34_24335</name>
</gene>
<dbReference type="SUPFAM" id="SSF56801">
    <property type="entry name" value="Acetyl-CoA synthetase-like"/>
    <property type="match status" value="1"/>
</dbReference>
<dbReference type="SUPFAM" id="SSF52777">
    <property type="entry name" value="CoA-dependent acyltransferases"/>
    <property type="match status" value="1"/>
</dbReference>
<reference evidence="3" key="1">
    <citation type="journal article" date="2022" name="ISME J.">
        <title>Genetic and phylogenetic analysis of dissimilatory iodate-reducing bacteria identifies potential niches across the world's oceans.</title>
        <authorList>
            <person name="Reyes-Umana V."/>
            <person name="Henning Z."/>
            <person name="Lee K."/>
            <person name="Barnum T.P."/>
            <person name="Coates J.D."/>
        </authorList>
    </citation>
    <scope>NUCLEOTIDE SEQUENCE [LARGE SCALE GENOMIC DNA]</scope>
    <source>
        <strain evidence="3">IR12</strain>
    </source>
</reference>